<feature type="domain" description="Schlafen group 3-like DNA/RNA helicase" evidence="1">
    <location>
        <begin position="251"/>
        <end position="638"/>
    </location>
</feature>
<dbReference type="InterPro" id="IPR018647">
    <property type="entry name" value="SLFN_3-like_DNA/RNA_helicase"/>
</dbReference>
<dbReference type="Pfam" id="PF09848">
    <property type="entry name" value="SLFN-g3_helicase"/>
    <property type="match status" value="1"/>
</dbReference>
<gene>
    <name evidence="2" type="ORF">MOP44_10615</name>
</gene>
<dbReference type="EMBL" id="CP093313">
    <property type="protein sequence ID" value="UWZ86373.1"/>
    <property type="molecule type" value="Genomic_DNA"/>
</dbReference>
<keyword evidence="3" id="KW-1185">Reference proteome</keyword>
<sequence>MPSFHRSTLGEFLSLSDEQILARLSIGYARRGYTSQYTDQTLTWKSDIGSLRSALQHCVEEHPDATNWGILFEYSIPRKELRIDIVLLIANNIVVLEAKSGSAFTEARRQIEEYALLLHYFHKASADHRIFPIIVSPHANEPELDPIRQMEMFPQLATYWIANVMKTPWESLANVLLAVARNGREQLHPEQWDDSPYHPVPTIIEAAKQLRTGLSIREIAHSEASEHEIETVRDTIQKYVDEARSQKKHIICFLTGVPGSGKTLVGLSLAHLDSANTSDAVHFMSGNGPLVKVLQHLFTQESRKTGDSAPDARVKAKTLIENVHVFARYHTEDNLGVPSNHAVIFDEAQRAWNRAQNKKKFNRDYSEPEMLLNIMERHRDWAAVIALVGGGQEINDGEAGLEEWGKALAERPKDWTVYASPEVLQGGASTAGHRLFEGDSSQTRVLTNESLHLRTSNRSLRAEKLAQWVNHVLDGRPKDASALEIAKRFPIFLSRDLQEVRTCLRRQGIGGNRFGLVGSSGAARLRAEGLEPSSSFHAEYPWEHWYLADQADVRSSFQCEVFATEFEIQGLELDWIGLCWGGDFIWSDSHRNWQLRNFRPGSTNRWIQIKNPDKQTFRRNAYRVLLTRARQGMVLFIPPGSSEDPTVSSVEFDATADYLMRCGVMRLNEAALGSSTQHRENLLFAL</sequence>
<reference evidence="2" key="1">
    <citation type="submission" date="2021-04" db="EMBL/GenBank/DDBJ databases">
        <title>Phylogenetic analysis of Acidobacteriaceae.</title>
        <authorList>
            <person name="Qiu L."/>
            <person name="Zhang Q."/>
        </authorList>
    </citation>
    <scope>NUCLEOTIDE SEQUENCE</scope>
    <source>
        <strain evidence="2">DSM 25168</strain>
    </source>
</reference>
<protein>
    <submittedName>
        <fullName evidence="2">DUF2075 domain-containing protein</fullName>
    </submittedName>
</protein>
<dbReference type="SUPFAM" id="SSF52540">
    <property type="entry name" value="P-loop containing nucleoside triphosphate hydrolases"/>
    <property type="match status" value="1"/>
</dbReference>
<dbReference type="KEGG" id="orp:MOP44_10615"/>
<proteinExistence type="predicted"/>
<dbReference type="AlphaFoldDB" id="A0A9J7BYA5"/>
<dbReference type="RefSeq" id="WP_260796013.1">
    <property type="nucleotide sequence ID" value="NZ_CP093313.1"/>
</dbReference>
<dbReference type="Proteomes" id="UP001059380">
    <property type="component" value="Chromosome"/>
</dbReference>
<evidence type="ECO:0000313" key="2">
    <source>
        <dbReference type="EMBL" id="UWZ86373.1"/>
    </source>
</evidence>
<name>A0A9J7BYA5_9BACT</name>
<accession>A0A9J7BYA5</accession>
<dbReference type="Gene3D" id="3.40.50.300">
    <property type="entry name" value="P-loop containing nucleotide triphosphate hydrolases"/>
    <property type="match status" value="1"/>
</dbReference>
<evidence type="ECO:0000259" key="1">
    <source>
        <dbReference type="Pfam" id="PF09848"/>
    </source>
</evidence>
<organism evidence="2 3">
    <name type="scientific">Occallatibacter riparius</name>
    <dbReference type="NCBI Taxonomy" id="1002689"/>
    <lineage>
        <taxon>Bacteria</taxon>
        <taxon>Pseudomonadati</taxon>
        <taxon>Acidobacteriota</taxon>
        <taxon>Terriglobia</taxon>
        <taxon>Terriglobales</taxon>
        <taxon>Acidobacteriaceae</taxon>
        <taxon>Occallatibacter</taxon>
    </lineage>
</organism>
<evidence type="ECO:0000313" key="3">
    <source>
        <dbReference type="Proteomes" id="UP001059380"/>
    </source>
</evidence>
<dbReference type="InterPro" id="IPR027417">
    <property type="entry name" value="P-loop_NTPase"/>
</dbReference>